<protein>
    <submittedName>
        <fullName evidence="2">Uncharacterized protein</fullName>
    </submittedName>
</protein>
<comment type="caution">
    <text evidence="2">The sequence shown here is derived from an EMBL/GenBank/DDBJ whole genome shotgun (WGS) entry which is preliminary data.</text>
</comment>
<dbReference type="EMBL" id="QFPW01000006">
    <property type="protein sequence ID" value="PZQ49748.1"/>
    <property type="molecule type" value="Genomic_DNA"/>
</dbReference>
<feature type="region of interest" description="Disordered" evidence="1">
    <location>
        <begin position="62"/>
        <end position="138"/>
    </location>
</feature>
<feature type="compositionally biased region" description="Basic and acidic residues" evidence="1">
    <location>
        <begin position="79"/>
        <end position="88"/>
    </location>
</feature>
<name>A0A2W5NB24_RHOSU</name>
<feature type="compositionally biased region" description="Low complexity" evidence="1">
    <location>
        <begin position="89"/>
        <end position="102"/>
    </location>
</feature>
<reference evidence="2 3" key="1">
    <citation type="submission" date="2017-08" db="EMBL/GenBank/DDBJ databases">
        <title>Infants hospitalized years apart are colonized by the same room-sourced microbial strains.</title>
        <authorList>
            <person name="Brooks B."/>
            <person name="Olm M.R."/>
            <person name="Firek B.A."/>
            <person name="Baker R."/>
            <person name="Thomas B.C."/>
            <person name="Morowitz M.J."/>
            <person name="Banfield J.F."/>
        </authorList>
    </citation>
    <scope>NUCLEOTIDE SEQUENCE [LARGE SCALE GENOMIC DNA]</scope>
    <source>
        <strain evidence="2">S2_005_002_R2_34</strain>
    </source>
</reference>
<evidence type="ECO:0000256" key="1">
    <source>
        <dbReference type="SAM" id="MobiDB-lite"/>
    </source>
</evidence>
<sequence>MPKIVVSNSSTTPLTIFTRFDIPVGSGFDLAAAAVEALERDPVIKALMGTGMVAIEDQEEPAAADSLGITEIITPEPAKAPESDEKPADLAAEAITPAEATPPATPEPEADAAPAEPAATAEPKAEKRTSTKKPAAGA</sequence>
<dbReference type="Proteomes" id="UP000249185">
    <property type="component" value="Unassembled WGS sequence"/>
</dbReference>
<organism evidence="2 3">
    <name type="scientific">Rhodovulum sulfidophilum</name>
    <name type="common">Rhodobacter sulfidophilus</name>
    <dbReference type="NCBI Taxonomy" id="35806"/>
    <lineage>
        <taxon>Bacteria</taxon>
        <taxon>Pseudomonadati</taxon>
        <taxon>Pseudomonadota</taxon>
        <taxon>Alphaproteobacteria</taxon>
        <taxon>Rhodobacterales</taxon>
        <taxon>Paracoccaceae</taxon>
        <taxon>Rhodovulum</taxon>
    </lineage>
</organism>
<dbReference type="AlphaFoldDB" id="A0A2W5NB24"/>
<accession>A0A2W5NB24</accession>
<evidence type="ECO:0000313" key="2">
    <source>
        <dbReference type="EMBL" id="PZQ49748.1"/>
    </source>
</evidence>
<proteinExistence type="predicted"/>
<feature type="compositionally biased region" description="Low complexity" evidence="1">
    <location>
        <begin position="111"/>
        <end position="122"/>
    </location>
</feature>
<gene>
    <name evidence="2" type="ORF">DI556_09765</name>
</gene>
<evidence type="ECO:0000313" key="3">
    <source>
        <dbReference type="Proteomes" id="UP000249185"/>
    </source>
</evidence>